<dbReference type="Proteomes" id="UP000639859">
    <property type="component" value="Unassembled WGS sequence"/>
</dbReference>
<dbReference type="EMBL" id="JADWOX010000010">
    <property type="protein sequence ID" value="MBI1684949.1"/>
    <property type="molecule type" value="Genomic_DNA"/>
</dbReference>
<keyword evidence="2" id="KW-1185">Reference proteome</keyword>
<organism evidence="1 2">
    <name type="scientific">Caulobacter hibisci</name>
    <dbReference type="NCBI Taxonomy" id="2035993"/>
    <lineage>
        <taxon>Bacteria</taxon>
        <taxon>Pseudomonadati</taxon>
        <taxon>Pseudomonadota</taxon>
        <taxon>Alphaproteobacteria</taxon>
        <taxon>Caulobacterales</taxon>
        <taxon>Caulobacteraceae</taxon>
        <taxon>Caulobacter</taxon>
    </lineage>
</organism>
<proteinExistence type="predicted"/>
<sequence>MSLRALLSRFEDKPLKMTVLVIVAIVAARLAGEFGIGFAQGVIAGFADGI</sequence>
<evidence type="ECO:0000313" key="1">
    <source>
        <dbReference type="EMBL" id="MBI1684949.1"/>
    </source>
</evidence>
<dbReference type="RefSeq" id="WP_198576866.1">
    <property type="nucleotide sequence ID" value="NZ_JADWOX010000010.1"/>
</dbReference>
<accession>A0ABS0SZC0</accession>
<comment type="caution">
    <text evidence="1">The sequence shown here is derived from an EMBL/GenBank/DDBJ whole genome shotgun (WGS) entry which is preliminary data.</text>
</comment>
<protein>
    <submittedName>
        <fullName evidence="1">Uncharacterized protein</fullName>
    </submittedName>
</protein>
<gene>
    <name evidence="1" type="ORF">I4Q42_14845</name>
</gene>
<name>A0ABS0SZC0_9CAUL</name>
<evidence type="ECO:0000313" key="2">
    <source>
        <dbReference type="Proteomes" id="UP000639859"/>
    </source>
</evidence>
<reference evidence="1 2" key="1">
    <citation type="submission" date="2020-11" db="EMBL/GenBank/DDBJ databases">
        <title>genome sequence of strain KACC 18849.</title>
        <authorList>
            <person name="Gao J."/>
            <person name="Zhang X."/>
        </authorList>
    </citation>
    <scope>NUCLEOTIDE SEQUENCE [LARGE SCALE GENOMIC DNA]</scope>
    <source>
        <strain evidence="1 2">KACC 18849</strain>
    </source>
</reference>